<proteinExistence type="predicted"/>
<feature type="compositionally biased region" description="Basic and acidic residues" evidence="1">
    <location>
        <begin position="316"/>
        <end position="325"/>
    </location>
</feature>
<evidence type="ECO:0000313" key="3">
    <source>
        <dbReference type="Proteomes" id="UP000054558"/>
    </source>
</evidence>
<evidence type="ECO:0000313" key="2">
    <source>
        <dbReference type="EMBL" id="GAQ88398.1"/>
    </source>
</evidence>
<keyword evidence="3" id="KW-1185">Reference proteome</keyword>
<feature type="compositionally biased region" description="Polar residues" evidence="1">
    <location>
        <begin position="269"/>
        <end position="283"/>
    </location>
</feature>
<reference evidence="2 3" key="1">
    <citation type="journal article" date="2014" name="Nat. Commun.">
        <title>Klebsormidium flaccidum genome reveals primary factors for plant terrestrial adaptation.</title>
        <authorList>
            <person name="Hori K."/>
            <person name="Maruyama F."/>
            <person name="Fujisawa T."/>
            <person name="Togashi T."/>
            <person name="Yamamoto N."/>
            <person name="Seo M."/>
            <person name="Sato S."/>
            <person name="Yamada T."/>
            <person name="Mori H."/>
            <person name="Tajima N."/>
            <person name="Moriyama T."/>
            <person name="Ikeuchi M."/>
            <person name="Watanabe M."/>
            <person name="Wada H."/>
            <person name="Kobayashi K."/>
            <person name="Saito M."/>
            <person name="Masuda T."/>
            <person name="Sasaki-Sekimoto Y."/>
            <person name="Mashiguchi K."/>
            <person name="Awai K."/>
            <person name="Shimojima M."/>
            <person name="Masuda S."/>
            <person name="Iwai M."/>
            <person name="Nobusawa T."/>
            <person name="Narise T."/>
            <person name="Kondo S."/>
            <person name="Saito H."/>
            <person name="Sato R."/>
            <person name="Murakawa M."/>
            <person name="Ihara Y."/>
            <person name="Oshima-Yamada Y."/>
            <person name="Ohtaka K."/>
            <person name="Satoh M."/>
            <person name="Sonobe K."/>
            <person name="Ishii M."/>
            <person name="Ohtani R."/>
            <person name="Kanamori-Sato M."/>
            <person name="Honoki R."/>
            <person name="Miyazaki D."/>
            <person name="Mochizuki H."/>
            <person name="Umetsu J."/>
            <person name="Higashi K."/>
            <person name="Shibata D."/>
            <person name="Kamiya Y."/>
            <person name="Sato N."/>
            <person name="Nakamura Y."/>
            <person name="Tabata S."/>
            <person name="Ida S."/>
            <person name="Kurokawa K."/>
            <person name="Ohta H."/>
        </authorList>
    </citation>
    <scope>NUCLEOTIDE SEQUENCE [LARGE SCALE GENOMIC DNA]</scope>
    <source>
        <strain evidence="2 3">NIES-2285</strain>
    </source>
</reference>
<dbReference type="EMBL" id="DF237373">
    <property type="protein sequence ID" value="GAQ88398.1"/>
    <property type="molecule type" value="Genomic_DNA"/>
</dbReference>
<accession>A0A1Y1IJS7</accession>
<feature type="compositionally biased region" description="Basic and acidic residues" evidence="1">
    <location>
        <begin position="258"/>
        <end position="268"/>
    </location>
</feature>
<organism evidence="2 3">
    <name type="scientific">Klebsormidium nitens</name>
    <name type="common">Green alga</name>
    <name type="synonym">Ulothrix nitens</name>
    <dbReference type="NCBI Taxonomy" id="105231"/>
    <lineage>
        <taxon>Eukaryota</taxon>
        <taxon>Viridiplantae</taxon>
        <taxon>Streptophyta</taxon>
        <taxon>Klebsormidiophyceae</taxon>
        <taxon>Klebsormidiales</taxon>
        <taxon>Klebsormidiaceae</taxon>
        <taxon>Klebsormidium</taxon>
    </lineage>
</organism>
<name>A0A1Y1IJS7_KLENI</name>
<feature type="region of interest" description="Disordered" evidence="1">
    <location>
        <begin position="240"/>
        <end position="290"/>
    </location>
</feature>
<gene>
    <name evidence="2" type="ORF">KFL_004240100</name>
</gene>
<protein>
    <submittedName>
        <fullName evidence="2">Uncharacterized protein</fullName>
    </submittedName>
</protein>
<evidence type="ECO:0000256" key="1">
    <source>
        <dbReference type="SAM" id="MobiDB-lite"/>
    </source>
</evidence>
<feature type="region of interest" description="Disordered" evidence="1">
    <location>
        <begin position="1"/>
        <end position="25"/>
    </location>
</feature>
<dbReference type="AlphaFoldDB" id="A0A1Y1IJS7"/>
<feature type="region of interest" description="Disordered" evidence="1">
    <location>
        <begin position="183"/>
        <end position="220"/>
    </location>
</feature>
<feature type="region of interest" description="Disordered" evidence="1">
    <location>
        <begin position="305"/>
        <end position="325"/>
    </location>
</feature>
<dbReference type="Proteomes" id="UP000054558">
    <property type="component" value="Unassembled WGS sequence"/>
</dbReference>
<feature type="compositionally biased region" description="Basic and acidic residues" evidence="1">
    <location>
        <begin position="185"/>
        <end position="207"/>
    </location>
</feature>
<sequence length="375" mass="38408">MPLTDAARRTSSRHTSVGGRLSERGCLEKKAPRGAVITCSFRKQSEAAEALRMTSQARQPVCLQPVKELVQCVDQKVHDPSEPARSHLPQRIVSLILSLALSLGPLSTFTPAHATDSPQVVGAAGLQDGVKTLLDATKDSSNGQASAESVVKKAQELKASASAAIERAKEKSNKVRKGTATLLEAAKDGPGGRKEAEQVAQKADELKAQTSEGVSATLERASKVREGAKLLAEAAQIDLPGGSARPVESASESASNNRGKEKEPDRESGSGSVSESNRQQSKGSGDFAGAFKDKIDSLKEGLAKTPEAISKGSKGAVKEEAPAGVEKGVRGAVKEGVTGSVKEGLSGAVTGGLGGGVMGSVMGAAKGAVSGALEK</sequence>